<evidence type="ECO:0000313" key="2">
    <source>
        <dbReference type="Ensembl" id="ENSACAP00000029869.1"/>
    </source>
</evidence>
<feature type="region of interest" description="Disordered" evidence="1">
    <location>
        <begin position="1"/>
        <end position="75"/>
    </location>
</feature>
<proteinExistence type="predicted"/>
<dbReference type="Ensembl" id="ENSACAT00000043258.1">
    <property type="protein sequence ID" value="ENSACAP00000029869.1"/>
    <property type="gene ID" value="ENSACAG00000041796.1"/>
</dbReference>
<organism evidence="2 3">
    <name type="scientific">Anolis carolinensis</name>
    <name type="common">Green anole</name>
    <name type="synonym">American chameleon</name>
    <dbReference type="NCBI Taxonomy" id="28377"/>
    <lineage>
        <taxon>Eukaryota</taxon>
        <taxon>Metazoa</taxon>
        <taxon>Chordata</taxon>
        <taxon>Craniata</taxon>
        <taxon>Vertebrata</taxon>
        <taxon>Euteleostomi</taxon>
        <taxon>Lepidosauria</taxon>
        <taxon>Squamata</taxon>
        <taxon>Bifurcata</taxon>
        <taxon>Unidentata</taxon>
        <taxon>Episquamata</taxon>
        <taxon>Toxicofera</taxon>
        <taxon>Iguania</taxon>
        <taxon>Dactyloidae</taxon>
        <taxon>Anolis</taxon>
    </lineage>
</organism>
<dbReference type="Proteomes" id="UP000001646">
    <property type="component" value="Unplaced"/>
</dbReference>
<evidence type="ECO:0000313" key="3">
    <source>
        <dbReference type="Proteomes" id="UP000001646"/>
    </source>
</evidence>
<dbReference type="InParanoid" id="A0A803T3S9"/>
<reference evidence="2" key="2">
    <citation type="submission" date="2025-08" db="UniProtKB">
        <authorList>
            <consortium name="Ensembl"/>
        </authorList>
    </citation>
    <scope>IDENTIFICATION</scope>
</reference>
<name>A0A803T3S9_ANOCA</name>
<sequence>MNVGTDGSQETVADPNPAPKEKRTTVRLPAFGGAGEQDLPLSSLSGCRSPGDPLAPSRRSETRQGAKSRWGLYSAPYPHSNNNNNFIYCTWTTWGNYLHGPSGKRGGDHLSCWTTNPQAFSTAHLCKERRGQG</sequence>
<reference evidence="2" key="1">
    <citation type="submission" date="2009-12" db="EMBL/GenBank/DDBJ databases">
        <title>The Genome Sequence of Anolis carolinensis (Green Anole Lizard).</title>
        <authorList>
            <consortium name="The Genome Sequencing Platform"/>
            <person name="Di Palma F."/>
            <person name="Alfoldi J."/>
            <person name="Heiman D."/>
            <person name="Young S."/>
            <person name="Grabherr M."/>
            <person name="Johnson J."/>
            <person name="Lander E.S."/>
            <person name="Lindblad-Toh K."/>
        </authorList>
    </citation>
    <scope>NUCLEOTIDE SEQUENCE [LARGE SCALE GENOMIC DNA]</scope>
    <source>
        <strain evidence="2">JBL SC #1</strain>
    </source>
</reference>
<feature type="compositionally biased region" description="Polar residues" evidence="1">
    <location>
        <begin position="1"/>
        <end position="11"/>
    </location>
</feature>
<keyword evidence="3" id="KW-1185">Reference proteome</keyword>
<protein>
    <submittedName>
        <fullName evidence="2">Uncharacterized protein</fullName>
    </submittedName>
</protein>
<evidence type="ECO:0000256" key="1">
    <source>
        <dbReference type="SAM" id="MobiDB-lite"/>
    </source>
</evidence>
<reference evidence="2" key="3">
    <citation type="submission" date="2025-09" db="UniProtKB">
        <authorList>
            <consortium name="Ensembl"/>
        </authorList>
    </citation>
    <scope>IDENTIFICATION</scope>
</reference>
<dbReference type="AlphaFoldDB" id="A0A803T3S9"/>
<accession>A0A803T3S9</accession>